<keyword evidence="3" id="KW-1185">Reference proteome</keyword>
<dbReference type="Pfam" id="PF04248">
    <property type="entry name" value="NTP_transf_9"/>
    <property type="match status" value="1"/>
</dbReference>
<dbReference type="STRING" id="441112.SAMN04488094_102397"/>
<dbReference type="Gene3D" id="2.170.150.40">
    <property type="entry name" value="Domain of unknown function (DUF427)"/>
    <property type="match status" value="1"/>
</dbReference>
<feature type="domain" description="DUF427" evidence="1">
    <location>
        <begin position="15"/>
        <end position="105"/>
    </location>
</feature>
<dbReference type="PANTHER" id="PTHR34310">
    <property type="entry name" value="DUF427 DOMAIN PROTEIN (AFU_ORTHOLOGUE AFUA_3G02220)"/>
    <property type="match status" value="1"/>
</dbReference>
<dbReference type="PANTHER" id="PTHR34310:SF9">
    <property type="entry name" value="BLR5716 PROTEIN"/>
    <property type="match status" value="1"/>
</dbReference>
<sequence length="115" mass="12673">MADHIKIRKADGTWVVRAGGAVLAETNNALELTEGAMAPVIFFPRTDIAMAFLEPSPETSHSPYLGNAQYFSIETKSRSLPNAAWTYEDPAEGMDRIKDHIAFYTSNADIAVERL</sequence>
<organism evidence="2 3">
    <name type="scientific">Tropicimonas isoalkanivorans</name>
    <dbReference type="NCBI Taxonomy" id="441112"/>
    <lineage>
        <taxon>Bacteria</taxon>
        <taxon>Pseudomonadati</taxon>
        <taxon>Pseudomonadota</taxon>
        <taxon>Alphaproteobacteria</taxon>
        <taxon>Rhodobacterales</taxon>
        <taxon>Roseobacteraceae</taxon>
        <taxon>Tropicimonas</taxon>
    </lineage>
</organism>
<dbReference type="OrthoDB" id="9815163at2"/>
<gene>
    <name evidence="2" type="ORF">SAMN04488094_102397</name>
</gene>
<dbReference type="EMBL" id="FOLG01000002">
    <property type="protein sequence ID" value="SFC05960.1"/>
    <property type="molecule type" value="Genomic_DNA"/>
</dbReference>
<evidence type="ECO:0000313" key="3">
    <source>
        <dbReference type="Proteomes" id="UP000198728"/>
    </source>
</evidence>
<dbReference type="AlphaFoldDB" id="A0A1I1G9X6"/>
<evidence type="ECO:0000259" key="1">
    <source>
        <dbReference type="Pfam" id="PF04248"/>
    </source>
</evidence>
<dbReference type="InterPro" id="IPR007361">
    <property type="entry name" value="DUF427"/>
</dbReference>
<dbReference type="RefSeq" id="WP_093359748.1">
    <property type="nucleotide sequence ID" value="NZ_FOLG01000002.1"/>
</dbReference>
<dbReference type="InterPro" id="IPR038694">
    <property type="entry name" value="DUF427_sf"/>
</dbReference>
<reference evidence="2 3" key="1">
    <citation type="submission" date="2016-10" db="EMBL/GenBank/DDBJ databases">
        <authorList>
            <person name="de Groot N.N."/>
        </authorList>
    </citation>
    <scope>NUCLEOTIDE SEQUENCE [LARGE SCALE GENOMIC DNA]</scope>
    <source>
        <strain evidence="2 3">DSM 19548</strain>
    </source>
</reference>
<evidence type="ECO:0000313" key="2">
    <source>
        <dbReference type="EMBL" id="SFC05960.1"/>
    </source>
</evidence>
<dbReference type="Proteomes" id="UP000198728">
    <property type="component" value="Unassembled WGS sequence"/>
</dbReference>
<accession>A0A1I1G9X6</accession>
<name>A0A1I1G9X6_9RHOB</name>
<protein>
    <submittedName>
        <fullName evidence="2">Uncharacterized conserved protein, DUF427 family</fullName>
    </submittedName>
</protein>
<proteinExistence type="predicted"/>